<dbReference type="InterPro" id="IPR046158">
    <property type="entry name" value="DUF6160"/>
</dbReference>
<accession>A0A072ZDH6</accession>
<keyword evidence="1" id="KW-0732">Signal</keyword>
<dbReference type="AlphaFoldDB" id="A0A072ZDH6"/>
<evidence type="ECO:0000313" key="3">
    <source>
        <dbReference type="EMBL" id="RPM04733.1"/>
    </source>
</evidence>
<reference evidence="3 4" key="1">
    <citation type="submission" date="2017-08" db="EMBL/GenBank/DDBJ databases">
        <authorList>
            <person name="Feschi L."/>
            <person name="Jeukens J."/>
            <person name="Emond-Rheault J.-G."/>
            <person name="Kukavica-Ibrulj I."/>
            <person name="Boyle B."/>
            <person name="Levesque R.C."/>
        </authorList>
    </citation>
    <scope>NUCLEOTIDE SEQUENCE [LARGE SCALE GENOMIC DNA]</scope>
    <source>
        <strain evidence="3 4">PA-W36</strain>
    </source>
</reference>
<dbReference type="EMBL" id="NSNE01000027">
    <property type="protein sequence ID" value="RPM04733.1"/>
    <property type="molecule type" value="Genomic_DNA"/>
</dbReference>
<proteinExistence type="predicted"/>
<protein>
    <recommendedName>
        <fullName evidence="2">DUF6160 domain-containing protein</fullName>
    </recommendedName>
</protein>
<dbReference type="Proteomes" id="UP000284767">
    <property type="component" value="Unassembled WGS sequence"/>
</dbReference>
<sequence length="348" mass="36775">MSRRLPFLLRCALFCGAGLLAATAQARMESLDDDQLSDVVGQAFINLTTDAANGLNFTRINFGADIETQLNMKKLQLGQYNRSGELAGSADIAIDNFALGTVNDTTGAINPFLISNPYIEFAYDGSKMVGIRIGFGEAKGYLSGDIKTLTGNVPVDLYGTGSQLGGSISCGLLALDCLAAKTAITLTGSSQYTAQAELVNSSGNPDPIRAAMIGLKNGTALDMHDSTIIGSLVNVLLPFLTSNDCKLMGAQTCFNLAQYQSFPIGTVDPNNAQNFIDSSKGFFISMQSQNVQWRDQQDPSKLVAALAGAFLNMSRNADGTAPIKVDFGQAFNGIPRQDTCLGGLNKGC</sequence>
<dbReference type="eggNOG" id="ENOG50339U3">
    <property type="taxonomic scope" value="Bacteria"/>
</dbReference>
<name>A0A072ZDH6_PSEAI</name>
<accession>A0A1S1BVT6</accession>
<dbReference type="OMA" id="YINNQAY"/>
<dbReference type="Pfam" id="PF19657">
    <property type="entry name" value="DUF6160"/>
    <property type="match status" value="1"/>
</dbReference>
<evidence type="ECO:0000259" key="2">
    <source>
        <dbReference type="Pfam" id="PF19657"/>
    </source>
</evidence>
<reference evidence="3 4" key="2">
    <citation type="submission" date="2019-01" db="EMBL/GenBank/DDBJ databases">
        <title>The Pseudomonas aeruginosa pan-genome provides new insights on its population structure, horizontal gene transfer and pathogenicity.</title>
        <authorList>
            <person name="Freschi L."/>
            <person name="Vincent A.T."/>
            <person name="Jeukens J."/>
            <person name="Emond-Rheault J.-G."/>
            <person name="Kukavica-Ibrulj I."/>
            <person name="Dupont M.-J."/>
            <person name="Charette S.J."/>
            <person name="Boyle B."/>
            <person name="Levesque R.C."/>
        </authorList>
    </citation>
    <scope>NUCLEOTIDE SEQUENCE [LARGE SCALE GENOMIC DNA]</scope>
    <source>
        <strain evidence="3 4">PA-W36</strain>
    </source>
</reference>
<organism evidence="3 4">
    <name type="scientific">Pseudomonas aeruginosa</name>
    <dbReference type="NCBI Taxonomy" id="287"/>
    <lineage>
        <taxon>Bacteria</taxon>
        <taxon>Pseudomonadati</taxon>
        <taxon>Pseudomonadota</taxon>
        <taxon>Gammaproteobacteria</taxon>
        <taxon>Pseudomonadales</taxon>
        <taxon>Pseudomonadaceae</taxon>
        <taxon>Pseudomonas</taxon>
    </lineage>
</organism>
<dbReference type="RefSeq" id="WP_003106143.1">
    <property type="nucleotide sequence ID" value="NZ_AP024513.1"/>
</dbReference>
<evidence type="ECO:0000256" key="1">
    <source>
        <dbReference type="SAM" id="SignalP"/>
    </source>
</evidence>
<gene>
    <name evidence="3" type="ORF">IPC1295_30410</name>
</gene>
<feature type="domain" description="DUF6160" evidence="2">
    <location>
        <begin position="10"/>
        <end position="99"/>
    </location>
</feature>
<feature type="chain" id="PRO_5041121040" description="DUF6160 domain-containing protein" evidence="1">
    <location>
        <begin position="27"/>
        <end position="348"/>
    </location>
</feature>
<feature type="signal peptide" evidence="1">
    <location>
        <begin position="1"/>
        <end position="26"/>
    </location>
</feature>
<evidence type="ECO:0000313" key="4">
    <source>
        <dbReference type="Proteomes" id="UP000284767"/>
    </source>
</evidence>
<comment type="caution">
    <text evidence="3">The sequence shown here is derived from an EMBL/GenBank/DDBJ whole genome shotgun (WGS) entry which is preliminary data.</text>
</comment>